<accession>A0A8H5WQ79</accession>
<proteinExistence type="predicted"/>
<keyword evidence="1" id="KW-1133">Transmembrane helix</keyword>
<feature type="transmembrane region" description="Helical" evidence="1">
    <location>
        <begin position="107"/>
        <end position="124"/>
    </location>
</feature>
<keyword evidence="1" id="KW-0812">Transmembrane</keyword>
<dbReference type="InterPro" id="IPR025363">
    <property type="entry name" value="DUF4267"/>
</dbReference>
<gene>
    <name evidence="2" type="ORF">FHETE_6380</name>
</gene>
<dbReference type="EMBL" id="JAAGWQ010000112">
    <property type="protein sequence ID" value="KAF5666079.1"/>
    <property type="molecule type" value="Genomic_DNA"/>
</dbReference>
<organism evidence="2 3">
    <name type="scientific">Fusarium heterosporum</name>
    <dbReference type="NCBI Taxonomy" id="42747"/>
    <lineage>
        <taxon>Eukaryota</taxon>
        <taxon>Fungi</taxon>
        <taxon>Dikarya</taxon>
        <taxon>Ascomycota</taxon>
        <taxon>Pezizomycotina</taxon>
        <taxon>Sordariomycetes</taxon>
        <taxon>Hypocreomycetidae</taxon>
        <taxon>Hypocreales</taxon>
        <taxon>Nectriaceae</taxon>
        <taxon>Fusarium</taxon>
        <taxon>Fusarium heterosporum species complex</taxon>
    </lineage>
</organism>
<evidence type="ECO:0000313" key="3">
    <source>
        <dbReference type="Proteomes" id="UP000567885"/>
    </source>
</evidence>
<keyword evidence="3" id="KW-1185">Reference proteome</keyword>
<dbReference type="OrthoDB" id="5216128at2759"/>
<comment type="caution">
    <text evidence="2">The sequence shown here is derived from an EMBL/GenBank/DDBJ whole genome shotgun (WGS) entry which is preliminary data.</text>
</comment>
<keyword evidence="1" id="KW-0472">Membrane</keyword>
<feature type="transmembrane region" description="Helical" evidence="1">
    <location>
        <begin position="6"/>
        <end position="25"/>
    </location>
</feature>
<protein>
    <submittedName>
        <fullName evidence="2">Integral membrane protein</fullName>
    </submittedName>
</protein>
<reference evidence="2 3" key="1">
    <citation type="submission" date="2020-05" db="EMBL/GenBank/DDBJ databases">
        <title>Identification and distribution of gene clusters putatively required for synthesis of sphingolipid metabolism inhibitors in phylogenetically diverse species of the filamentous fungus Fusarium.</title>
        <authorList>
            <person name="Kim H.-S."/>
            <person name="Busman M."/>
            <person name="Brown D.W."/>
            <person name="Divon H."/>
            <person name="Uhlig S."/>
            <person name="Proctor R.H."/>
        </authorList>
    </citation>
    <scope>NUCLEOTIDE SEQUENCE [LARGE SCALE GENOMIC DNA]</scope>
    <source>
        <strain evidence="2 3">NRRL 20693</strain>
    </source>
</reference>
<dbReference type="AlphaFoldDB" id="A0A8H5WQ79"/>
<name>A0A8H5WQ79_FUSHE</name>
<sequence length="125" mass="13822">MCHPFLLQATHVVSLLPAFFGINLLTRPEATLRQFEYSIPADPQARKLVRGVTRIYGSRNIVISFLFYNISLTGNTKLMSLAYLGAAAMALTDGLVVKSVVGHGQWQHWPFVPVCLAFIVGLNYA</sequence>
<evidence type="ECO:0000256" key="1">
    <source>
        <dbReference type="SAM" id="Phobius"/>
    </source>
</evidence>
<dbReference type="Proteomes" id="UP000567885">
    <property type="component" value="Unassembled WGS sequence"/>
</dbReference>
<evidence type="ECO:0000313" key="2">
    <source>
        <dbReference type="EMBL" id="KAF5666079.1"/>
    </source>
</evidence>
<dbReference type="Pfam" id="PF14087">
    <property type="entry name" value="DUF4267"/>
    <property type="match status" value="1"/>
</dbReference>